<protein>
    <submittedName>
        <fullName evidence="13">Heat shock protein HtpX</fullName>
    </submittedName>
</protein>
<dbReference type="PANTHER" id="PTHR43221:SF2">
    <property type="entry name" value="PROTEASE HTPX HOMOLOG"/>
    <property type="match status" value="1"/>
</dbReference>
<proteinExistence type="inferred from homology"/>
<keyword evidence="2 10" id="KW-0645">Protease</keyword>
<dbReference type="Gene3D" id="3.30.2010.10">
    <property type="entry name" value="Metalloproteases ('zincins'), catalytic domain"/>
    <property type="match status" value="1"/>
</dbReference>
<evidence type="ECO:0000259" key="12">
    <source>
        <dbReference type="Pfam" id="PF01435"/>
    </source>
</evidence>
<evidence type="ECO:0000256" key="7">
    <source>
        <dbReference type="ARBA" id="ARBA00022989"/>
    </source>
</evidence>
<keyword evidence="5 10" id="KW-0378">Hydrolase</keyword>
<evidence type="ECO:0000256" key="11">
    <source>
        <dbReference type="SAM" id="Phobius"/>
    </source>
</evidence>
<keyword evidence="6 10" id="KW-0862">Zinc</keyword>
<evidence type="ECO:0000256" key="5">
    <source>
        <dbReference type="ARBA" id="ARBA00022801"/>
    </source>
</evidence>
<dbReference type="PATRIC" id="fig|1230459.4.peg.2940"/>
<feature type="transmembrane region" description="Helical" evidence="11">
    <location>
        <begin position="112"/>
        <end position="134"/>
    </location>
</feature>
<dbReference type="Pfam" id="PF01435">
    <property type="entry name" value="Peptidase_M48"/>
    <property type="match status" value="1"/>
</dbReference>
<keyword evidence="8 10" id="KW-0482">Metalloprotease</keyword>
<dbReference type="RefSeq" id="WP_008457202.1">
    <property type="nucleotide sequence ID" value="NZ_AOIJ01000060.1"/>
</dbReference>
<evidence type="ECO:0000256" key="4">
    <source>
        <dbReference type="ARBA" id="ARBA00022723"/>
    </source>
</evidence>
<comment type="cofactor">
    <cofactor evidence="10">
        <name>Zn(2+)</name>
        <dbReference type="ChEBI" id="CHEBI:29105"/>
    </cofactor>
    <text evidence="10">Binds 1 zinc ion per subunit.</text>
</comment>
<keyword evidence="4" id="KW-0479">Metal-binding</keyword>
<dbReference type="InterPro" id="IPR050083">
    <property type="entry name" value="HtpX_protease"/>
</dbReference>
<comment type="similarity">
    <text evidence="10">Belongs to the peptidase M48 family.</text>
</comment>
<keyword evidence="1" id="KW-1003">Cell membrane</keyword>
<organism evidence="13 14">
    <name type="scientific">Natrinema gari JCM 14663</name>
    <dbReference type="NCBI Taxonomy" id="1230459"/>
    <lineage>
        <taxon>Archaea</taxon>
        <taxon>Methanobacteriati</taxon>
        <taxon>Methanobacteriota</taxon>
        <taxon>Stenosarchaea group</taxon>
        <taxon>Halobacteria</taxon>
        <taxon>Halobacteriales</taxon>
        <taxon>Natrialbaceae</taxon>
        <taxon>Natrinema</taxon>
    </lineage>
</organism>
<evidence type="ECO:0000256" key="2">
    <source>
        <dbReference type="ARBA" id="ARBA00022670"/>
    </source>
</evidence>
<dbReference type="EMBL" id="AOIJ01000060">
    <property type="protein sequence ID" value="ELY77689.1"/>
    <property type="molecule type" value="Genomic_DNA"/>
</dbReference>
<evidence type="ECO:0000256" key="1">
    <source>
        <dbReference type="ARBA" id="ARBA00022475"/>
    </source>
</evidence>
<evidence type="ECO:0000313" key="14">
    <source>
        <dbReference type="Proteomes" id="UP000011592"/>
    </source>
</evidence>
<sequence>MCDRSLSRVGYWTRLLVASGIVALLVVLVIAVAVIGVFLLAALVTTLGLTVLLADLHPVSIAVLSTGVGLVCCLLVIGSHAIRVASAPDLVFEPDVIAAELRVTYTTVRDRIGAHGIVLGVGGVAVVALGGFWLGKTVHLEPDADSVLAFPAILSVLAVGTYVGSSIRTELSGTPAVLRLLEESIPDTDETCESDQTDLQRRVGRLAGTAGVPTPNVRIAEIKRPMTLTVGYRPAASTIVVSRGLLETLDDRELEAVLAHELAHVASRDATVCSAISVPAAKLEAFFARYRRAAVAICCPIPLVVEGVFRWCVSVVARHRECVADDRATALMVDPASLASALETLERARERRFDDELSERHTVAAFSIVPRPWEERRVFDRPRRFVYRIVFGTHPPTEKRIERLRAATDER</sequence>
<evidence type="ECO:0000313" key="13">
    <source>
        <dbReference type="EMBL" id="ELY77689.1"/>
    </source>
</evidence>
<evidence type="ECO:0000256" key="8">
    <source>
        <dbReference type="ARBA" id="ARBA00023049"/>
    </source>
</evidence>
<feature type="transmembrane region" description="Helical" evidence="11">
    <location>
        <begin position="146"/>
        <end position="164"/>
    </location>
</feature>
<comment type="caution">
    <text evidence="13">The sequence shown here is derived from an EMBL/GenBank/DDBJ whole genome shotgun (WGS) entry which is preliminary data.</text>
</comment>
<feature type="domain" description="Peptidase M48" evidence="12">
    <location>
        <begin position="194"/>
        <end position="406"/>
    </location>
</feature>
<evidence type="ECO:0000256" key="3">
    <source>
        <dbReference type="ARBA" id="ARBA00022692"/>
    </source>
</evidence>
<evidence type="ECO:0000256" key="10">
    <source>
        <dbReference type="RuleBase" id="RU003983"/>
    </source>
</evidence>
<keyword evidence="3 11" id="KW-0812">Transmembrane</keyword>
<feature type="transmembrane region" description="Helical" evidence="11">
    <location>
        <begin position="56"/>
        <end position="77"/>
    </location>
</feature>
<dbReference type="GO" id="GO:0004222">
    <property type="term" value="F:metalloendopeptidase activity"/>
    <property type="evidence" value="ECO:0007669"/>
    <property type="project" value="InterPro"/>
</dbReference>
<reference evidence="13 14" key="1">
    <citation type="journal article" date="2014" name="PLoS Genet.">
        <title>Phylogenetically driven sequencing of extremely halophilic archaea reveals strategies for static and dynamic osmo-response.</title>
        <authorList>
            <person name="Becker E.A."/>
            <person name="Seitzer P.M."/>
            <person name="Tritt A."/>
            <person name="Larsen D."/>
            <person name="Krusor M."/>
            <person name="Yao A.I."/>
            <person name="Wu D."/>
            <person name="Madern D."/>
            <person name="Eisen J.A."/>
            <person name="Darling A.E."/>
            <person name="Facciotti M.T."/>
        </authorList>
    </citation>
    <scope>NUCLEOTIDE SEQUENCE [LARGE SCALE GENOMIC DNA]</scope>
    <source>
        <strain evidence="13 14">JCM 14663</strain>
    </source>
</reference>
<dbReference type="Proteomes" id="UP000011592">
    <property type="component" value="Unassembled WGS sequence"/>
</dbReference>
<gene>
    <name evidence="13" type="ORF">C486_14699</name>
</gene>
<keyword evidence="13" id="KW-0346">Stress response</keyword>
<dbReference type="AlphaFoldDB" id="L9YU79"/>
<evidence type="ECO:0000256" key="6">
    <source>
        <dbReference type="ARBA" id="ARBA00022833"/>
    </source>
</evidence>
<feature type="transmembrane region" description="Helical" evidence="11">
    <location>
        <begin position="21"/>
        <end position="44"/>
    </location>
</feature>
<name>L9YU79_9EURY</name>
<accession>L9YU79</accession>
<keyword evidence="14" id="KW-1185">Reference proteome</keyword>
<dbReference type="GO" id="GO:0006508">
    <property type="term" value="P:proteolysis"/>
    <property type="evidence" value="ECO:0007669"/>
    <property type="project" value="UniProtKB-KW"/>
</dbReference>
<dbReference type="PANTHER" id="PTHR43221">
    <property type="entry name" value="PROTEASE HTPX"/>
    <property type="match status" value="1"/>
</dbReference>
<keyword evidence="9 11" id="KW-0472">Membrane</keyword>
<keyword evidence="7 11" id="KW-1133">Transmembrane helix</keyword>
<dbReference type="GO" id="GO:0046872">
    <property type="term" value="F:metal ion binding"/>
    <property type="evidence" value="ECO:0007669"/>
    <property type="project" value="UniProtKB-KW"/>
</dbReference>
<dbReference type="InterPro" id="IPR001915">
    <property type="entry name" value="Peptidase_M48"/>
</dbReference>
<evidence type="ECO:0000256" key="9">
    <source>
        <dbReference type="ARBA" id="ARBA00023136"/>
    </source>
</evidence>